<gene>
    <name evidence="1" type="ORF">T4D_2471</name>
</gene>
<protein>
    <submittedName>
        <fullName evidence="1">Uncharacterized protein</fullName>
    </submittedName>
</protein>
<keyword evidence="2" id="KW-1185">Reference proteome</keyword>
<organism evidence="1 2">
    <name type="scientific">Trichinella pseudospiralis</name>
    <name type="common">Parasitic roundworm</name>
    <dbReference type="NCBI Taxonomy" id="6337"/>
    <lineage>
        <taxon>Eukaryota</taxon>
        <taxon>Metazoa</taxon>
        <taxon>Ecdysozoa</taxon>
        <taxon>Nematoda</taxon>
        <taxon>Enoplea</taxon>
        <taxon>Dorylaimia</taxon>
        <taxon>Trichinellida</taxon>
        <taxon>Trichinellidae</taxon>
        <taxon>Trichinella</taxon>
    </lineage>
</organism>
<name>A0A0V1FVG4_TRIPS</name>
<evidence type="ECO:0000313" key="2">
    <source>
        <dbReference type="Proteomes" id="UP000054995"/>
    </source>
</evidence>
<dbReference type="EMBL" id="JYDT01000026">
    <property type="protein sequence ID" value="KRY89984.1"/>
    <property type="molecule type" value="Genomic_DNA"/>
</dbReference>
<evidence type="ECO:0000313" key="1">
    <source>
        <dbReference type="EMBL" id="KRY89984.1"/>
    </source>
</evidence>
<sequence length="116" mass="13183">MKSGTMGGCKRTLTDSDWRLFKPDHRSRKNVKMKVWYGNNKQIRIHVPYSAPICRATLAPALLGRLWQFARVSPGTTPQGHLRNCYHQALLDAIIRLLFLNQLQQTTLVPIGKSAN</sequence>
<dbReference type="Proteomes" id="UP000054995">
    <property type="component" value="Unassembled WGS sequence"/>
</dbReference>
<dbReference type="AlphaFoldDB" id="A0A0V1FVG4"/>
<proteinExistence type="predicted"/>
<accession>A0A0V1FVG4</accession>
<reference evidence="1 2" key="1">
    <citation type="submission" date="2015-01" db="EMBL/GenBank/DDBJ databases">
        <title>Evolution of Trichinella species and genotypes.</title>
        <authorList>
            <person name="Korhonen P.K."/>
            <person name="Edoardo P."/>
            <person name="Giuseppe L.R."/>
            <person name="Gasser R.B."/>
        </authorList>
    </citation>
    <scope>NUCLEOTIDE SEQUENCE [LARGE SCALE GENOMIC DNA]</scope>
    <source>
        <strain evidence="1">ISS470</strain>
    </source>
</reference>
<comment type="caution">
    <text evidence="1">The sequence shown here is derived from an EMBL/GenBank/DDBJ whole genome shotgun (WGS) entry which is preliminary data.</text>
</comment>